<dbReference type="GO" id="GO:0051539">
    <property type="term" value="F:4 iron, 4 sulfur cluster binding"/>
    <property type="evidence" value="ECO:0007669"/>
    <property type="project" value="UniProtKB-KW"/>
</dbReference>
<evidence type="ECO:0000259" key="11">
    <source>
        <dbReference type="PROSITE" id="PS51918"/>
    </source>
</evidence>
<dbReference type="Pfam" id="PF04055">
    <property type="entry name" value="Radical_SAM"/>
    <property type="match status" value="1"/>
</dbReference>
<dbReference type="SUPFAM" id="SSF102114">
    <property type="entry name" value="Radical SAM enzymes"/>
    <property type="match status" value="1"/>
</dbReference>
<dbReference type="GO" id="GO:0046872">
    <property type="term" value="F:metal ion binding"/>
    <property type="evidence" value="ECO:0007669"/>
    <property type="project" value="UniProtKB-KW"/>
</dbReference>
<dbReference type="CDD" id="cd21117">
    <property type="entry name" value="Twitch_MoaA"/>
    <property type="match status" value="1"/>
</dbReference>
<dbReference type="InterPro" id="IPR058240">
    <property type="entry name" value="rSAM_sf"/>
</dbReference>
<sequence length="329" mass="34896">MTAPASGAPLADRQGRRIRYLRLSLTEACNFACSYCSPHPHRAGDGLPREAVARLVRIFAGLGVERVRLTGGEPTLRPDLLEVVADIAAVPGIREIALTTNGQLLDRLAGPLRAAGVLRLNVSLDTLRPERLTHLSGRAASLPRILEGLAAAGRAGYASVKTNAVVVRGFNEDELGDLARFAWRQGAIARFIELMPFGEGEPVPMAEVKALLGAQGVRLTPDATRGWGPARHMRGESGEGAGRLEGLVGFIGAMTESFCEDCNRVRVGADGALRACLGGRDRVELLPLLAQGDDAQVAERIREALLAKGDRHDMAAGRGRLLPMIGTGG</sequence>
<keyword evidence="5" id="KW-0547">Nucleotide-binding</keyword>
<evidence type="ECO:0000256" key="5">
    <source>
        <dbReference type="ARBA" id="ARBA00022741"/>
    </source>
</evidence>
<reference evidence="13" key="1">
    <citation type="journal article" date="2020" name="Appl. Environ. Microbiol.">
        <title>Diazotrophic Anaeromyxobacter Isolates from Soils.</title>
        <authorList>
            <person name="Masuda Y."/>
            <person name="Yamanaka H."/>
            <person name="Xu Z.X."/>
            <person name="Shiratori Y."/>
            <person name="Aono T."/>
            <person name="Amachi S."/>
            <person name="Senoo K."/>
            <person name="Itoh H."/>
        </authorList>
    </citation>
    <scope>NUCLEOTIDE SEQUENCE [LARGE SCALE GENOMIC DNA]</scope>
    <source>
        <strain evidence="13">R267</strain>
    </source>
</reference>
<dbReference type="InterPro" id="IPR013483">
    <property type="entry name" value="MoaA"/>
</dbReference>
<dbReference type="InterPro" id="IPR010505">
    <property type="entry name" value="MoaA_twitch"/>
</dbReference>
<dbReference type="GO" id="GO:0006777">
    <property type="term" value="P:Mo-molybdopterin cofactor biosynthetic process"/>
    <property type="evidence" value="ECO:0007669"/>
    <property type="project" value="UniProtKB-KW"/>
</dbReference>
<dbReference type="SFLD" id="SFLDG01383">
    <property type="entry name" value="cyclic_pyranopterin_phosphate"/>
    <property type="match status" value="1"/>
</dbReference>
<evidence type="ECO:0000256" key="1">
    <source>
        <dbReference type="ARBA" id="ARBA00001966"/>
    </source>
</evidence>
<accession>A0A7I9VMX8</accession>
<dbReference type="InterPro" id="IPR007197">
    <property type="entry name" value="rSAM"/>
</dbReference>
<comment type="caution">
    <text evidence="12">The sequence shown here is derived from an EMBL/GenBank/DDBJ whole genome shotgun (WGS) entry which is preliminary data.</text>
</comment>
<dbReference type="InterPro" id="IPR006638">
    <property type="entry name" value="Elp3/MiaA/NifB-like_rSAM"/>
</dbReference>
<dbReference type="GO" id="GO:0005525">
    <property type="term" value="F:GTP binding"/>
    <property type="evidence" value="ECO:0007669"/>
    <property type="project" value="UniProtKB-KW"/>
</dbReference>
<dbReference type="CDD" id="cd01335">
    <property type="entry name" value="Radical_SAM"/>
    <property type="match status" value="1"/>
</dbReference>
<evidence type="ECO:0000313" key="12">
    <source>
        <dbReference type="EMBL" id="GEJ57337.1"/>
    </source>
</evidence>
<evidence type="ECO:0000256" key="3">
    <source>
        <dbReference type="ARBA" id="ARBA00022691"/>
    </source>
</evidence>
<dbReference type="SMART" id="SM00729">
    <property type="entry name" value="Elp3"/>
    <property type="match status" value="1"/>
</dbReference>
<dbReference type="SFLD" id="SFLDS00029">
    <property type="entry name" value="Radical_SAM"/>
    <property type="match status" value="1"/>
</dbReference>
<dbReference type="InterPro" id="IPR013785">
    <property type="entry name" value="Aldolase_TIM"/>
</dbReference>
<dbReference type="InterPro" id="IPR040064">
    <property type="entry name" value="MoaA-like"/>
</dbReference>
<dbReference type="SFLD" id="SFLDG01386">
    <property type="entry name" value="main_SPASM_domain-containing"/>
    <property type="match status" value="1"/>
</dbReference>
<dbReference type="Proteomes" id="UP000503640">
    <property type="component" value="Unassembled WGS sequence"/>
</dbReference>
<evidence type="ECO:0000256" key="6">
    <source>
        <dbReference type="ARBA" id="ARBA00023004"/>
    </source>
</evidence>
<protein>
    <submittedName>
        <fullName evidence="12">Cyclic pyranopterin monophosphate synthase</fullName>
    </submittedName>
</protein>
<keyword evidence="9" id="KW-0501">Molybdenum cofactor biosynthesis</keyword>
<gene>
    <name evidence="12" type="primary">moaA</name>
    <name evidence="12" type="ORF">AMYX_20780</name>
</gene>
<dbReference type="GO" id="GO:0061798">
    <property type="term" value="F:GTP 3',8'-cyclase activity"/>
    <property type="evidence" value="ECO:0007669"/>
    <property type="project" value="TreeGrafter"/>
</dbReference>
<dbReference type="Pfam" id="PF06463">
    <property type="entry name" value="Mob_synth_C"/>
    <property type="match status" value="1"/>
</dbReference>
<evidence type="ECO:0000256" key="10">
    <source>
        <dbReference type="ARBA" id="ARBA00023239"/>
    </source>
</evidence>
<dbReference type="RefSeq" id="WP_176064796.1">
    <property type="nucleotide sequence ID" value="NZ_BJTG01000004.1"/>
</dbReference>
<dbReference type="NCBIfam" id="TIGR02666">
    <property type="entry name" value="moaA"/>
    <property type="match status" value="1"/>
</dbReference>
<evidence type="ECO:0000256" key="4">
    <source>
        <dbReference type="ARBA" id="ARBA00022723"/>
    </source>
</evidence>
<dbReference type="SFLD" id="SFLDG01067">
    <property type="entry name" value="SPASM/twitch_domain_containing"/>
    <property type="match status" value="1"/>
</dbReference>
<keyword evidence="13" id="KW-1185">Reference proteome</keyword>
<proteinExistence type="predicted"/>
<keyword evidence="2" id="KW-0004">4Fe-4S</keyword>
<dbReference type="PANTHER" id="PTHR22960">
    <property type="entry name" value="MOLYBDOPTERIN COFACTOR SYNTHESIS PROTEIN A"/>
    <property type="match status" value="1"/>
</dbReference>
<keyword evidence="7" id="KW-0411">Iron-sulfur</keyword>
<keyword evidence="3" id="KW-0949">S-adenosyl-L-methionine</keyword>
<name>A0A7I9VMX8_9BACT</name>
<evidence type="ECO:0000256" key="9">
    <source>
        <dbReference type="ARBA" id="ARBA00023150"/>
    </source>
</evidence>
<dbReference type="PROSITE" id="PS51918">
    <property type="entry name" value="RADICAL_SAM"/>
    <property type="match status" value="1"/>
</dbReference>
<keyword evidence="8" id="KW-0342">GTP-binding</keyword>
<organism evidence="12 13">
    <name type="scientific">Anaeromyxobacter diazotrophicus</name>
    <dbReference type="NCBI Taxonomy" id="2590199"/>
    <lineage>
        <taxon>Bacteria</taxon>
        <taxon>Pseudomonadati</taxon>
        <taxon>Myxococcota</taxon>
        <taxon>Myxococcia</taxon>
        <taxon>Myxococcales</taxon>
        <taxon>Cystobacterineae</taxon>
        <taxon>Anaeromyxobacteraceae</taxon>
        <taxon>Anaeromyxobacter</taxon>
    </lineage>
</organism>
<dbReference type="GO" id="GO:0061799">
    <property type="term" value="F:cyclic pyranopterin monophosphate synthase activity"/>
    <property type="evidence" value="ECO:0007669"/>
    <property type="project" value="TreeGrafter"/>
</dbReference>
<evidence type="ECO:0000313" key="13">
    <source>
        <dbReference type="Proteomes" id="UP000503640"/>
    </source>
</evidence>
<evidence type="ECO:0000256" key="8">
    <source>
        <dbReference type="ARBA" id="ARBA00023134"/>
    </source>
</evidence>
<dbReference type="PANTHER" id="PTHR22960:SF0">
    <property type="entry name" value="MOLYBDENUM COFACTOR BIOSYNTHESIS PROTEIN 1"/>
    <property type="match status" value="1"/>
</dbReference>
<keyword evidence="6" id="KW-0408">Iron</keyword>
<dbReference type="Gene3D" id="3.20.20.70">
    <property type="entry name" value="Aldolase class I"/>
    <property type="match status" value="1"/>
</dbReference>
<comment type="cofactor">
    <cofactor evidence="1">
        <name>[4Fe-4S] cluster</name>
        <dbReference type="ChEBI" id="CHEBI:49883"/>
    </cofactor>
</comment>
<evidence type="ECO:0000256" key="7">
    <source>
        <dbReference type="ARBA" id="ARBA00023014"/>
    </source>
</evidence>
<evidence type="ECO:0000256" key="2">
    <source>
        <dbReference type="ARBA" id="ARBA00022485"/>
    </source>
</evidence>
<dbReference type="EMBL" id="BJTG01000004">
    <property type="protein sequence ID" value="GEJ57337.1"/>
    <property type="molecule type" value="Genomic_DNA"/>
</dbReference>
<keyword evidence="10" id="KW-0456">Lyase</keyword>
<keyword evidence="4" id="KW-0479">Metal-binding</keyword>
<dbReference type="InterPro" id="IPR050105">
    <property type="entry name" value="MoCo_biosynth_MoaA/MoaC"/>
</dbReference>
<dbReference type="AlphaFoldDB" id="A0A7I9VMX8"/>
<feature type="domain" description="Radical SAM core" evidence="11">
    <location>
        <begin position="13"/>
        <end position="230"/>
    </location>
</feature>